<gene>
    <name evidence="1" type="ORF">VZ94_07900</name>
</gene>
<dbReference type="EMBL" id="LAJX01000072">
    <property type="protein sequence ID" value="KJV06967.1"/>
    <property type="molecule type" value="Genomic_DNA"/>
</dbReference>
<dbReference type="InterPro" id="IPR029044">
    <property type="entry name" value="Nucleotide-diphossugar_trans"/>
</dbReference>
<comment type="caution">
    <text evidence="1">The sequence shown here is derived from an EMBL/GenBank/DDBJ whole genome shotgun (WGS) entry which is preliminary data.</text>
</comment>
<name>A0A0F3IJW4_9GAMM</name>
<accession>A0A0F3IJW4</accession>
<reference evidence="2" key="1">
    <citation type="submission" date="2015-03" db="EMBL/GenBank/DDBJ databases">
        <title>Draft genome sequence of a novel methanotroph (Sn10-6) isolated from flooded ricefield rhizosphere in India.</title>
        <authorList>
            <person name="Pandit P.S."/>
            <person name="Pore S.D."/>
            <person name="Arora P."/>
            <person name="Kapse N.G."/>
            <person name="Dhakephalkar P.K."/>
            <person name="Rahalkar M.C."/>
        </authorList>
    </citation>
    <scope>NUCLEOTIDE SEQUENCE [LARGE SCALE GENOMIC DNA]</scope>
    <source>
        <strain evidence="2">Sn10-6</strain>
    </source>
</reference>
<organism evidence="1 2">
    <name type="scientific">Methylocucumis oryzae</name>
    <dbReference type="NCBI Taxonomy" id="1632867"/>
    <lineage>
        <taxon>Bacteria</taxon>
        <taxon>Pseudomonadati</taxon>
        <taxon>Pseudomonadota</taxon>
        <taxon>Gammaproteobacteria</taxon>
        <taxon>Methylococcales</taxon>
        <taxon>Methylococcaceae</taxon>
        <taxon>Methylocucumis</taxon>
    </lineage>
</organism>
<dbReference type="SUPFAM" id="SSF53448">
    <property type="entry name" value="Nucleotide-diphospho-sugar transferases"/>
    <property type="match status" value="1"/>
</dbReference>
<protein>
    <recommendedName>
        <fullName evidence="3">Glycosyltransferase 2-like domain-containing protein</fullName>
    </recommendedName>
</protein>
<dbReference type="Pfam" id="PF13704">
    <property type="entry name" value="Glyco_tranf_2_4"/>
    <property type="match status" value="1"/>
</dbReference>
<dbReference type="Gene3D" id="3.90.550.10">
    <property type="entry name" value="Spore Coat Polysaccharide Biosynthesis Protein SpsA, Chain A"/>
    <property type="match status" value="1"/>
</dbReference>
<keyword evidence="2" id="KW-1185">Reference proteome</keyword>
<reference evidence="1 2" key="2">
    <citation type="journal article" date="2016" name="Microb. Ecol.">
        <title>Genome Characteristics of a Novel Type I Methanotroph (Sn10-6) Isolated from a Flooded Indian Rice Field.</title>
        <authorList>
            <person name="Rahalkar M.C."/>
            <person name="Pandit P.S."/>
            <person name="Dhakephalkar P.K."/>
            <person name="Pore S."/>
            <person name="Arora P."/>
            <person name="Kapse N."/>
        </authorList>
    </citation>
    <scope>NUCLEOTIDE SEQUENCE [LARGE SCALE GENOMIC DNA]</scope>
    <source>
        <strain evidence="1 2">Sn10-6</strain>
    </source>
</reference>
<dbReference type="RefSeq" id="WP_045778807.1">
    <property type="nucleotide sequence ID" value="NZ_LAJX01000072.1"/>
</dbReference>
<proteinExistence type="predicted"/>
<evidence type="ECO:0000313" key="2">
    <source>
        <dbReference type="Proteomes" id="UP000033684"/>
    </source>
</evidence>
<dbReference type="Proteomes" id="UP000033684">
    <property type="component" value="Unassembled WGS sequence"/>
</dbReference>
<sequence length="323" mass="37204">MLLNPDVHENVHSHHHDFIKLKAQTRLIMTLLVRNEADVVEGNIRFHLDHGVDFIIATDNGSSDGTTEILQDYVKQGVVHLLHEPSRVFQQAAWVNNMGRLALAQFGADAVFHSDADELWYPNSGSLKHELCLKYDADVLSIPIVNMVLAANNGRERFPDDVCYEVAQPISKPVQTVMKEVNWRSFLLYRYPNKIIYKTRQGHVDVVQGNHDILLANHRRNFVKNISQDIEILHFPVRGFEQFQKKIINNGEGLANLSKLTHTDPVAAWHVKRWYALYQQGRLKEEYQRLLHLDKSLKTGAVTELPIHKQKLLQYFQPVSCPR</sequence>
<dbReference type="AlphaFoldDB" id="A0A0F3IJW4"/>
<evidence type="ECO:0000313" key="1">
    <source>
        <dbReference type="EMBL" id="KJV06967.1"/>
    </source>
</evidence>
<evidence type="ECO:0008006" key="3">
    <source>
        <dbReference type="Google" id="ProtNLM"/>
    </source>
</evidence>